<evidence type="ECO:0000313" key="1">
    <source>
        <dbReference type="EMBL" id="KUG14749.1"/>
    </source>
</evidence>
<dbReference type="AlphaFoldDB" id="A0A0W8F1R2"/>
<gene>
    <name evidence="1" type="ORF">ASZ90_015606</name>
</gene>
<dbReference type="Pfam" id="PF09897">
    <property type="entry name" value="DUF2124"/>
    <property type="match status" value="1"/>
</dbReference>
<reference evidence="1" key="1">
    <citation type="journal article" date="2015" name="Proc. Natl. Acad. Sci. U.S.A.">
        <title>Networks of energetic and metabolic interactions define dynamics in microbial communities.</title>
        <authorList>
            <person name="Embree M."/>
            <person name="Liu J.K."/>
            <person name="Al-Bassam M.M."/>
            <person name="Zengler K."/>
        </authorList>
    </citation>
    <scope>NUCLEOTIDE SEQUENCE</scope>
</reference>
<proteinExistence type="predicted"/>
<accession>A0A0W8F1R2</accession>
<dbReference type="EMBL" id="LNQE01001623">
    <property type="protein sequence ID" value="KUG14749.1"/>
    <property type="molecule type" value="Genomic_DNA"/>
</dbReference>
<protein>
    <recommendedName>
        <fullName evidence="2">DUF2124 domain-containing protein</fullName>
    </recommendedName>
</protein>
<evidence type="ECO:0008006" key="2">
    <source>
        <dbReference type="Google" id="ProtNLM"/>
    </source>
</evidence>
<name>A0A0W8F1R2_9ZZZZ</name>
<dbReference type="PIRSF" id="PIRSF004962">
    <property type="entry name" value="UCP004962"/>
    <property type="match status" value="1"/>
</dbReference>
<comment type="caution">
    <text evidence="1">The sequence shown here is derived from an EMBL/GenBank/DDBJ whole genome shotgun (WGS) entry which is preliminary data.</text>
</comment>
<dbReference type="InterPro" id="IPR009183">
    <property type="entry name" value="UCP004962"/>
</dbReference>
<dbReference type="Gene3D" id="3.40.50.2300">
    <property type="match status" value="1"/>
</dbReference>
<organism evidence="1">
    <name type="scientific">hydrocarbon metagenome</name>
    <dbReference type="NCBI Taxonomy" id="938273"/>
    <lineage>
        <taxon>unclassified sequences</taxon>
        <taxon>metagenomes</taxon>
        <taxon>ecological metagenomes</taxon>
    </lineage>
</organism>
<sequence length="160" mass="17518">MKQKEVFQGVPGMLRPFKEYLEKKGLSAGDKVVYYGCPGTCTPFVELLGFAVRGMNLEQVFVPYVDELKAQKLKLVSDIGMQAGGAVSITAPKAVVVMGGLSMPNVPVTMEQVKSAAEKYPDAARIGICFMNMFEKAGWLKAMEFDLLIDAMISPVDVWK</sequence>